<dbReference type="EMBL" id="QFXD01000175">
    <property type="protein sequence ID" value="RDH90189.1"/>
    <property type="molecule type" value="Genomic_DNA"/>
</dbReference>
<dbReference type="PANTHER" id="PTHR43861">
    <property type="entry name" value="TRANS-ACONITATE 2-METHYLTRANSFERASE-RELATED"/>
    <property type="match status" value="1"/>
</dbReference>
<comment type="caution">
    <text evidence="3">The sequence shown here is derived from an EMBL/GenBank/DDBJ whole genome shotgun (WGS) entry which is preliminary data.</text>
</comment>
<keyword evidence="1 3" id="KW-0808">Transferase</keyword>
<protein>
    <submittedName>
        <fullName evidence="3">Class I SAM-dependent methyltransferase</fullName>
    </submittedName>
</protein>
<dbReference type="Gene3D" id="3.40.50.150">
    <property type="entry name" value="Vaccinia Virus protein VP39"/>
    <property type="match status" value="1"/>
</dbReference>
<dbReference type="Proteomes" id="UP000255508">
    <property type="component" value="Unassembled WGS sequence"/>
</dbReference>
<dbReference type="CDD" id="cd02440">
    <property type="entry name" value="AdoMet_MTases"/>
    <property type="match status" value="1"/>
</dbReference>
<proteinExistence type="predicted"/>
<evidence type="ECO:0000256" key="1">
    <source>
        <dbReference type="ARBA" id="ARBA00022679"/>
    </source>
</evidence>
<dbReference type="InterPro" id="IPR029063">
    <property type="entry name" value="SAM-dependent_MTases_sf"/>
</dbReference>
<evidence type="ECO:0000313" key="4">
    <source>
        <dbReference type="Proteomes" id="UP000255508"/>
    </source>
</evidence>
<dbReference type="InterPro" id="IPR041698">
    <property type="entry name" value="Methyltransf_25"/>
</dbReference>
<dbReference type="SUPFAM" id="SSF53335">
    <property type="entry name" value="S-adenosyl-L-methionine-dependent methyltransferases"/>
    <property type="match status" value="1"/>
</dbReference>
<dbReference type="Pfam" id="PF13649">
    <property type="entry name" value="Methyltransf_25"/>
    <property type="match status" value="1"/>
</dbReference>
<dbReference type="GO" id="GO:0032259">
    <property type="term" value="P:methylation"/>
    <property type="evidence" value="ECO:0007669"/>
    <property type="project" value="UniProtKB-KW"/>
</dbReference>
<evidence type="ECO:0000313" key="3">
    <source>
        <dbReference type="EMBL" id="RDH90189.1"/>
    </source>
</evidence>
<keyword evidence="3" id="KW-0489">Methyltransferase</keyword>
<accession>A0A370DYN6</accession>
<reference evidence="3 4" key="1">
    <citation type="journal article" date="2018" name="ISME J.">
        <title>Endosymbiont genomes yield clues of tubeworm success.</title>
        <authorList>
            <person name="Li Y."/>
            <person name="Liles M.R."/>
            <person name="Halanych K.M."/>
        </authorList>
    </citation>
    <scope>NUCLEOTIDE SEQUENCE [LARGE SCALE GENOMIC DNA]</scope>
    <source>
        <strain evidence="3">A1422</strain>
    </source>
</reference>
<dbReference type="GO" id="GO:0008168">
    <property type="term" value="F:methyltransferase activity"/>
    <property type="evidence" value="ECO:0007669"/>
    <property type="project" value="UniProtKB-KW"/>
</dbReference>
<organism evidence="3 4">
    <name type="scientific">endosymbiont of Lamellibrachia luymesi</name>
    <dbReference type="NCBI Taxonomy" id="2200907"/>
    <lineage>
        <taxon>Bacteria</taxon>
        <taxon>Pseudomonadati</taxon>
        <taxon>Pseudomonadota</taxon>
        <taxon>Gammaproteobacteria</taxon>
        <taxon>sulfur-oxidizing symbionts</taxon>
    </lineage>
</organism>
<feature type="domain" description="Methyltransferase" evidence="2">
    <location>
        <begin position="47"/>
        <end position="135"/>
    </location>
</feature>
<sequence length="207" mass="22918">MTQVTSGLRAILSHASVYQWLQDLLGKKNRHIFVDQFIRATAGNRLLDVGCGTGNLLNYLPDGVNYVGMDLSSDYITAARNEHGEKGHFVCADVADLDYEALGKPDIVVAKGLLHHLSDDEVHGLFASIASVAKPQTRLVTLDPCYLDGGNPLANWVISRDRGQNVRKPEAYRQLAMKHFQQVDLEVRTDLLRIPYSHAILQCIGPL</sequence>
<dbReference type="AlphaFoldDB" id="A0A370DYN6"/>
<gene>
    <name evidence="3" type="ORF">DIZ79_09745</name>
</gene>
<name>A0A370DYN6_9GAMM</name>
<evidence type="ECO:0000259" key="2">
    <source>
        <dbReference type="Pfam" id="PF13649"/>
    </source>
</evidence>